<dbReference type="InterPro" id="IPR057268">
    <property type="entry name" value="Ribosomal_L18"/>
</dbReference>
<dbReference type="FunFam" id="3.30.420.100:FF:000001">
    <property type="entry name" value="50S ribosomal protein L18"/>
    <property type="match status" value="1"/>
</dbReference>
<feature type="compositionally biased region" description="Basic residues" evidence="8">
    <location>
        <begin position="11"/>
        <end position="21"/>
    </location>
</feature>
<dbReference type="Pfam" id="PF00861">
    <property type="entry name" value="Ribosomal_L18p"/>
    <property type="match status" value="1"/>
</dbReference>
<proteinExistence type="inferred from homology"/>
<evidence type="ECO:0000256" key="4">
    <source>
        <dbReference type="ARBA" id="ARBA00022980"/>
    </source>
</evidence>
<dbReference type="Proteomes" id="UP000178168">
    <property type="component" value="Unassembled WGS sequence"/>
</dbReference>
<dbReference type="PANTHER" id="PTHR12899">
    <property type="entry name" value="39S RIBOSOMAL PROTEIN L18, MITOCHONDRIAL"/>
    <property type="match status" value="1"/>
</dbReference>
<organism evidence="9 10">
    <name type="scientific">Candidatus Yonathbacteria bacterium RIFOXYD1_FULL_52_36</name>
    <dbReference type="NCBI Taxonomy" id="1802730"/>
    <lineage>
        <taxon>Bacteria</taxon>
        <taxon>Candidatus Yonathiibacteriota</taxon>
    </lineage>
</organism>
<evidence type="ECO:0000256" key="8">
    <source>
        <dbReference type="SAM" id="MobiDB-lite"/>
    </source>
</evidence>
<feature type="region of interest" description="Disordered" evidence="8">
    <location>
        <begin position="1"/>
        <end position="25"/>
    </location>
</feature>
<keyword evidence="4 7" id="KW-0689">Ribosomal protein</keyword>
<dbReference type="PANTHER" id="PTHR12899:SF3">
    <property type="entry name" value="LARGE RIBOSOMAL SUBUNIT PROTEIN UL18M"/>
    <property type="match status" value="1"/>
</dbReference>
<comment type="subunit">
    <text evidence="7">Part of the 50S ribosomal subunit; part of the 5S rRNA/L5/L18/L25 subcomplex. Contacts the 5S and 23S rRNAs.</text>
</comment>
<comment type="caution">
    <text evidence="9">The sequence shown here is derived from an EMBL/GenBank/DDBJ whole genome shotgun (WGS) entry which is preliminary data.</text>
</comment>
<evidence type="ECO:0000256" key="2">
    <source>
        <dbReference type="ARBA" id="ARBA00022730"/>
    </source>
</evidence>
<keyword evidence="5 7" id="KW-0687">Ribonucleoprotein</keyword>
<dbReference type="GO" id="GO:0022625">
    <property type="term" value="C:cytosolic large ribosomal subunit"/>
    <property type="evidence" value="ECO:0007669"/>
    <property type="project" value="TreeGrafter"/>
</dbReference>
<evidence type="ECO:0000256" key="7">
    <source>
        <dbReference type="HAMAP-Rule" id="MF_01337"/>
    </source>
</evidence>
<dbReference type="InterPro" id="IPR004389">
    <property type="entry name" value="Ribosomal_uL18_bac-type"/>
</dbReference>
<evidence type="ECO:0000313" key="10">
    <source>
        <dbReference type="Proteomes" id="UP000178168"/>
    </source>
</evidence>
<dbReference type="GO" id="GO:0006412">
    <property type="term" value="P:translation"/>
    <property type="evidence" value="ECO:0007669"/>
    <property type="project" value="UniProtKB-UniRule"/>
</dbReference>
<dbReference type="AlphaFoldDB" id="A0A1G2SJK6"/>
<name>A0A1G2SJK6_9BACT</name>
<protein>
    <recommendedName>
        <fullName evidence="6 7">Large ribosomal subunit protein uL18</fullName>
    </recommendedName>
</protein>
<dbReference type="InterPro" id="IPR005484">
    <property type="entry name" value="Ribosomal_uL18_bac/plant/anim"/>
</dbReference>
<keyword evidence="3 7" id="KW-0694">RNA-binding</keyword>
<comment type="similarity">
    <text evidence="1 7">Belongs to the universal ribosomal protein uL18 family.</text>
</comment>
<dbReference type="NCBIfam" id="TIGR00060">
    <property type="entry name" value="L18_bact"/>
    <property type="match status" value="1"/>
</dbReference>
<evidence type="ECO:0000256" key="5">
    <source>
        <dbReference type="ARBA" id="ARBA00023274"/>
    </source>
</evidence>
<dbReference type="EMBL" id="MHUZ01000034">
    <property type="protein sequence ID" value="OHA84868.1"/>
    <property type="molecule type" value="Genomic_DNA"/>
</dbReference>
<evidence type="ECO:0000313" key="9">
    <source>
        <dbReference type="EMBL" id="OHA84868.1"/>
    </source>
</evidence>
<dbReference type="STRING" id="1802730.A2591_00900"/>
<dbReference type="SUPFAM" id="SSF53137">
    <property type="entry name" value="Translational machinery components"/>
    <property type="match status" value="1"/>
</dbReference>
<dbReference type="CDD" id="cd00432">
    <property type="entry name" value="Ribosomal_L18_L5e"/>
    <property type="match status" value="1"/>
</dbReference>
<keyword evidence="2 7" id="KW-0699">rRNA-binding</keyword>
<dbReference type="GO" id="GO:0008097">
    <property type="term" value="F:5S rRNA binding"/>
    <property type="evidence" value="ECO:0007669"/>
    <property type="project" value="TreeGrafter"/>
</dbReference>
<comment type="function">
    <text evidence="7">This is one of the proteins that bind and probably mediate the attachment of the 5S RNA into the large ribosomal subunit, where it forms part of the central protuberance.</text>
</comment>
<accession>A0A1G2SJK6</accession>
<evidence type="ECO:0000256" key="3">
    <source>
        <dbReference type="ARBA" id="ARBA00022884"/>
    </source>
</evidence>
<dbReference type="Gene3D" id="3.30.420.100">
    <property type="match status" value="1"/>
</dbReference>
<dbReference type="HAMAP" id="MF_01337_B">
    <property type="entry name" value="Ribosomal_uL18_B"/>
    <property type="match status" value="1"/>
</dbReference>
<evidence type="ECO:0000256" key="1">
    <source>
        <dbReference type="ARBA" id="ARBA00007116"/>
    </source>
</evidence>
<evidence type="ECO:0000256" key="6">
    <source>
        <dbReference type="ARBA" id="ARBA00035197"/>
    </source>
</evidence>
<gene>
    <name evidence="7" type="primary">rplR</name>
    <name evidence="9" type="ORF">A2591_00900</name>
</gene>
<reference evidence="9 10" key="1">
    <citation type="journal article" date="2016" name="Nat. Commun.">
        <title>Thousands of microbial genomes shed light on interconnected biogeochemical processes in an aquifer system.</title>
        <authorList>
            <person name="Anantharaman K."/>
            <person name="Brown C.T."/>
            <person name="Hug L.A."/>
            <person name="Sharon I."/>
            <person name="Castelle C.J."/>
            <person name="Probst A.J."/>
            <person name="Thomas B.C."/>
            <person name="Singh A."/>
            <person name="Wilkins M.J."/>
            <person name="Karaoz U."/>
            <person name="Brodie E.L."/>
            <person name="Williams K.H."/>
            <person name="Hubbard S.S."/>
            <person name="Banfield J.F."/>
        </authorList>
    </citation>
    <scope>NUCLEOTIDE SEQUENCE [LARGE SCALE GENOMIC DNA]</scope>
</reference>
<sequence>MKTLSNTKKEARTRRHTRVRAKVSGTEARPRLAVFKSNRYMYAQLINDDLGVTIASASDLGVKEGKVKTERAHAVGTALAKLAKAKGVEQVVFDRGGFLYTGRVKALALGAREGGLIF</sequence>
<dbReference type="GO" id="GO:0003735">
    <property type="term" value="F:structural constituent of ribosome"/>
    <property type="evidence" value="ECO:0007669"/>
    <property type="project" value="InterPro"/>
</dbReference>